<feature type="transmembrane region" description="Helical" evidence="2">
    <location>
        <begin position="36"/>
        <end position="53"/>
    </location>
</feature>
<feature type="region of interest" description="Disordered" evidence="1">
    <location>
        <begin position="311"/>
        <end position="374"/>
    </location>
</feature>
<sequence length="393" mass="43296">MLGPLAILAAIMQLVPISSSAQVNDVASAIRNVCNATLSLLFTAALFIWGLLVNRKQAWRTDGGTAVFGAAALALAVASTALSFLDIPREEEVFWGGGGGLVARRVVPGLQGTNQQEKTPPRRLSEEAKKSQGEGKRGERKDDGNRVKAVAPENLFPVDGGVCFSSRGGDGDEIEEVPRARTRRRRRETSSPTARRSRSPHTEVSSPSNATSTTDTTSSFLPSVIYHWFANLRQAHLTAARIQAAERRERILELERAERERVRAEVESRRRGNETNNTSPWFRVGVPGTGWGLGSSGWRMENGGVEQVEMQTYPRKSEDEGSTSPRHRGSLRRTDTNADIEIHSPSEAAAASPPEVPIQNTHDPPAPETPQRRSSVFWWGPFRRWRLQDSTIY</sequence>
<comment type="caution">
    <text evidence="4">The sequence shown here is derived from an EMBL/GenBank/DDBJ whole genome shotgun (WGS) entry which is preliminary data.</text>
</comment>
<name>A0AAW0E6X5_9AGAR</name>
<keyword evidence="2" id="KW-1133">Transmembrane helix</keyword>
<reference evidence="4 5" key="1">
    <citation type="submission" date="2024-01" db="EMBL/GenBank/DDBJ databases">
        <title>A draft genome for a cacao thread blight-causing isolate of Paramarasmius palmivorus.</title>
        <authorList>
            <person name="Baruah I.K."/>
            <person name="Bukari Y."/>
            <person name="Amoako-Attah I."/>
            <person name="Meinhardt L.W."/>
            <person name="Bailey B.A."/>
            <person name="Cohen S.P."/>
        </authorList>
    </citation>
    <scope>NUCLEOTIDE SEQUENCE [LARGE SCALE GENOMIC DNA]</scope>
    <source>
        <strain evidence="4 5">GH-12</strain>
    </source>
</reference>
<accession>A0AAW0E6X5</accession>
<protein>
    <submittedName>
        <fullName evidence="4">Uncharacterized protein</fullName>
    </submittedName>
</protein>
<feature type="compositionally biased region" description="Basic and acidic residues" evidence="1">
    <location>
        <begin position="332"/>
        <end position="344"/>
    </location>
</feature>
<dbReference type="AlphaFoldDB" id="A0AAW0E6X5"/>
<keyword evidence="2" id="KW-0812">Transmembrane</keyword>
<dbReference type="Proteomes" id="UP001383192">
    <property type="component" value="Unassembled WGS sequence"/>
</dbReference>
<keyword evidence="5" id="KW-1185">Reference proteome</keyword>
<evidence type="ECO:0000256" key="2">
    <source>
        <dbReference type="SAM" id="Phobius"/>
    </source>
</evidence>
<evidence type="ECO:0000256" key="1">
    <source>
        <dbReference type="SAM" id="MobiDB-lite"/>
    </source>
</evidence>
<evidence type="ECO:0000256" key="3">
    <source>
        <dbReference type="SAM" id="SignalP"/>
    </source>
</evidence>
<keyword evidence="2" id="KW-0472">Membrane</keyword>
<feature type="compositionally biased region" description="Basic and acidic residues" evidence="1">
    <location>
        <begin position="119"/>
        <end position="146"/>
    </location>
</feature>
<proteinExistence type="predicted"/>
<feature type="transmembrane region" description="Helical" evidence="2">
    <location>
        <begin position="65"/>
        <end position="85"/>
    </location>
</feature>
<dbReference type="EMBL" id="JAYKXP010000003">
    <property type="protein sequence ID" value="KAK7060612.1"/>
    <property type="molecule type" value="Genomic_DNA"/>
</dbReference>
<organism evidence="4 5">
    <name type="scientific">Paramarasmius palmivorus</name>
    <dbReference type="NCBI Taxonomy" id="297713"/>
    <lineage>
        <taxon>Eukaryota</taxon>
        <taxon>Fungi</taxon>
        <taxon>Dikarya</taxon>
        <taxon>Basidiomycota</taxon>
        <taxon>Agaricomycotina</taxon>
        <taxon>Agaricomycetes</taxon>
        <taxon>Agaricomycetidae</taxon>
        <taxon>Agaricales</taxon>
        <taxon>Marasmiineae</taxon>
        <taxon>Marasmiaceae</taxon>
        <taxon>Paramarasmius</taxon>
    </lineage>
</organism>
<gene>
    <name evidence="4" type="ORF">VNI00_001378</name>
</gene>
<feature type="chain" id="PRO_5043485899" evidence="3">
    <location>
        <begin position="21"/>
        <end position="393"/>
    </location>
</feature>
<keyword evidence="3" id="KW-0732">Signal</keyword>
<feature type="compositionally biased region" description="Low complexity" evidence="1">
    <location>
        <begin position="205"/>
        <end position="217"/>
    </location>
</feature>
<feature type="region of interest" description="Disordered" evidence="1">
    <location>
        <begin position="107"/>
        <end position="217"/>
    </location>
</feature>
<evidence type="ECO:0000313" key="5">
    <source>
        <dbReference type="Proteomes" id="UP001383192"/>
    </source>
</evidence>
<feature type="signal peptide" evidence="3">
    <location>
        <begin position="1"/>
        <end position="20"/>
    </location>
</feature>
<evidence type="ECO:0000313" key="4">
    <source>
        <dbReference type="EMBL" id="KAK7060612.1"/>
    </source>
</evidence>